<reference evidence="1" key="1">
    <citation type="journal article" date="2014" name="Front. Microbiol.">
        <title>High frequency of phylogenetically diverse reductive dehalogenase-homologous genes in deep subseafloor sedimentary metagenomes.</title>
        <authorList>
            <person name="Kawai M."/>
            <person name="Futagami T."/>
            <person name="Toyoda A."/>
            <person name="Takaki Y."/>
            <person name="Nishi S."/>
            <person name="Hori S."/>
            <person name="Arai W."/>
            <person name="Tsubouchi T."/>
            <person name="Morono Y."/>
            <person name="Uchiyama I."/>
            <person name="Ito T."/>
            <person name="Fujiyama A."/>
            <person name="Inagaki F."/>
            <person name="Takami H."/>
        </authorList>
    </citation>
    <scope>NUCLEOTIDE SEQUENCE</scope>
    <source>
        <strain evidence="1">Expedition CK06-06</strain>
    </source>
</reference>
<dbReference type="EMBL" id="BARV01007998">
    <property type="protein sequence ID" value="GAI15331.1"/>
    <property type="molecule type" value="Genomic_DNA"/>
</dbReference>
<dbReference type="AlphaFoldDB" id="X1MB48"/>
<gene>
    <name evidence="1" type="ORF">S06H3_16190</name>
</gene>
<comment type="caution">
    <text evidence="1">The sequence shown here is derived from an EMBL/GenBank/DDBJ whole genome shotgun (WGS) entry which is preliminary data.</text>
</comment>
<protein>
    <submittedName>
        <fullName evidence="1">Uncharacterized protein</fullName>
    </submittedName>
</protein>
<accession>X1MB48</accession>
<name>X1MB48_9ZZZZ</name>
<organism evidence="1">
    <name type="scientific">marine sediment metagenome</name>
    <dbReference type="NCBI Taxonomy" id="412755"/>
    <lineage>
        <taxon>unclassified sequences</taxon>
        <taxon>metagenomes</taxon>
        <taxon>ecological metagenomes</taxon>
    </lineage>
</organism>
<sequence length="100" mass="10913">DTWVQPNNIQSVAITDQIGYLIDLYVGAAPPPPDLCAWIDSKGGPTSLIIVDVFELVDSYLFSTPPTGYSFVPTLQNIFGVVDYYLGFNGDPLTGCIYFT</sequence>
<evidence type="ECO:0000313" key="1">
    <source>
        <dbReference type="EMBL" id="GAI15331.1"/>
    </source>
</evidence>
<feature type="non-terminal residue" evidence="1">
    <location>
        <position position="1"/>
    </location>
</feature>
<proteinExistence type="predicted"/>